<keyword evidence="1" id="KW-0472">Membrane</keyword>
<organism evidence="3 4">
    <name type="scientific">Friedmanniomyces endolithicus</name>
    <dbReference type="NCBI Taxonomy" id="329885"/>
    <lineage>
        <taxon>Eukaryota</taxon>
        <taxon>Fungi</taxon>
        <taxon>Dikarya</taxon>
        <taxon>Ascomycota</taxon>
        <taxon>Pezizomycotina</taxon>
        <taxon>Dothideomycetes</taxon>
        <taxon>Dothideomycetidae</taxon>
        <taxon>Mycosphaerellales</taxon>
        <taxon>Teratosphaeriaceae</taxon>
        <taxon>Friedmanniomyces</taxon>
    </lineage>
</organism>
<protein>
    <recommendedName>
        <fullName evidence="2">Cation-transporting P-type ATPase C-terminal domain-containing protein</fullName>
    </recommendedName>
</protein>
<evidence type="ECO:0000313" key="3">
    <source>
        <dbReference type="EMBL" id="KAK0949046.1"/>
    </source>
</evidence>
<evidence type="ECO:0000313" key="4">
    <source>
        <dbReference type="Proteomes" id="UP001175353"/>
    </source>
</evidence>
<dbReference type="EMBL" id="JAUJLE010001440">
    <property type="protein sequence ID" value="KAK0949046.1"/>
    <property type="molecule type" value="Genomic_DNA"/>
</dbReference>
<dbReference type="InterPro" id="IPR023298">
    <property type="entry name" value="ATPase_P-typ_TM_dom_sf"/>
</dbReference>
<name>A0AAN6JVB9_9PEZI</name>
<sequence>MFGDSQARTASTISLSILVVIEMLNAMNALSSSESLLTLPLWKNMILVYAITLSMVLHFGLLYTPFLQDVFGIVPLGWDEWKIVMGWSIPIIGIDEVLKWVEREYFMAKADLGRVETLACDAVSTLFVE</sequence>
<dbReference type="SUPFAM" id="SSF81665">
    <property type="entry name" value="Calcium ATPase, transmembrane domain M"/>
    <property type="match status" value="1"/>
</dbReference>
<dbReference type="Pfam" id="PF00689">
    <property type="entry name" value="Cation_ATPase_C"/>
    <property type="match status" value="1"/>
</dbReference>
<keyword evidence="4" id="KW-1185">Reference proteome</keyword>
<dbReference type="Gene3D" id="1.20.1110.10">
    <property type="entry name" value="Calcium-transporting ATPase, transmembrane domain"/>
    <property type="match status" value="1"/>
</dbReference>
<feature type="transmembrane region" description="Helical" evidence="1">
    <location>
        <begin position="12"/>
        <end position="30"/>
    </location>
</feature>
<keyword evidence="1" id="KW-1133">Transmembrane helix</keyword>
<reference evidence="3" key="1">
    <citation type="submission" date="2023-06" db="EMBL/GenBank/DDBJ databases">
        <title>Black Yeasts Isolated from many extreme environments.</title>
        <authorList>
            <person name="Coleine C."/>
            <person name="Stajich J.E."/>
            <person name="Selbmann L."/>
        </authorList>
    </citation>
    <scope>NUCLEOTIDE SEQUENCE</scope>
    <source>
        <strain evidence="3">CCFEE 5200</strain>
    </source>
</reference>
<evidence type="ECO:0000259" key="2">
    <source>
        <dbReference type="Pfam" id="PF00689"/>
    </source>
</evidence>
<keyword evidence="1" id="KW-0812">Transmembrane</keyword>
<comment type="caution">
    <text evidence="3">The sequence shown here is derived from an EMBL/GenBank/DDBJ whole genome shotgun (WGS) entry which is preliminary data.</text>
</comment>
<dbReference type="Proteomes" id="UP001175353">
    <property type="component" value="Unassembled WGS sequence"/>
</dbReference>
<accession>A0AAN6JVB9</accession>
<dbReference type="InterPro" id="IPR006068">
    <property type="entry name" value="ATPase_P-typ_cation-transptr_C"/>
</dbReference>
<gene>
    <name evidence="3" type="ORF">LTR91_026768</name>
</gene>
<evidence type="ECO:0000256" key="1">
    <source>
        <dbReference type="SAM" id="Phobius"/>
    </source>
</evidence>
<dbReference type="AlphaFoldDB" id="A0AAN6JVB9"/>
<feature type="domain" description="Cation-transporting P-type ATPase C-terminal" evidence="2">
    <location>
        <begin position="4"/>
        <end position="101"/>
    </location>
</feature>
<feature type="transmembrane region" description="Helical" evidence="1">
    <location>
        <begin position="42"/>
        <end position="63"/>
    </location>
</feature>
<proteinExistence type="predicted"/>